<protein>
    <recommendedName>
        <fullName evidence="1">KRAB domain-containing protein</fullName>
    </recommendedName>
</protein>
<dbReference type="SUPFAM" id="SSF109640">
    <property type="entry name" value="KRAB domain (Kruppel-associated box)"/>
    <property type="match status" value="1"/>
</dbReference>
<sequence length="107" mass="12602">MGIFSCHYAKAFCSSFLISCYNTGFLFQGFVIFRDVSIDFSEEEWECLDSTQRNLYKYVMLENYSNLVSVGKYTFLQKVYNPPEYLLPLRRISQLLSYILCVSFPYS</sequence>
<name>A0A8C0JWI5_CANLU</name>
<reference evidence="2" key="1">
    <citation type="submission" date="2025-08" db="UniProtKB">
        <authorList>
            <consortium name="Ensembl"/>
        </authorList>
    </citation>
    <scope>IDENTIFICATION</scope>
</reference>
<organism evidence="2 3">
    <name type="scientific">Canis lupus dingo</name>
    <name type="common">dingo</name>
    <dbReference type="NCBI Taxonomy" id="286419"/>
    <lineage>
        <taxon>Eukaryota</taxon>
        <taxon>Metazoa</taxon>
        <taxon>Chordata</taxon>
        <taxon>Craniata</taxon>
        <taxon>Vertebrata</taxon>
        <taxon>Euteleostomi</taxon>
        <taxon>Mammalia</taxon>
        <taxon>Eutheria</taxon>
        <taxon>Laurasiatheria</taxon>
        <taxon>Carnivora</taxon>
        <taxon>Caniformia</taxon>
        <taxon>Canidae</taxon>
        <taxon>Canis</taxon>
    </lineage>
</organism>
<dbReference type="InterPro" id="IPR001909">
    <property type="entry name" value="KRAB"/>
</dbReference>
<proteinExistence type="predicted"/>
<dbReference type="AlphaFoldDB" id="A0A8C0JWI5"/>
<dbReference type="GeneTree" id="ENSGT01150000286936"/>
<evidence type="ECO:0000313" key="2">
    <source>
        <dbReference type="Ensembl" id="ENSCAFP00020006756.1"/>
    </source>
</evidence>
<dbReference type="Proteomes" id="UP000694391">
    <property type="component" value="Unplaced"/>
</dbReference>
<evidence type="ECO:0000259" key="1">
    <source>
        <dbReference type="PROSITE" id="PS50805"/>
    </source>
</evidence>
<dbReference type="Gene3D" id="6.10.140.140">
    <property type="match status" value="1"/>
</dbReference>
<dbReference type="InterPro" id="IPR050169">
    <property type="entry name" value="Krueppel_C2H2_ZnF"/>
</dbReference>
<dbReference type="SMART" id="SM00349">
    <property type="entry name" value="KRAB"/>
    <property type="match status" value="1"/>
</dbReference>
<accession>A0A8C0JWI5</accession>
<dbReference type="Ensembl" id="ENSCAFT00020007816.1">
    <property type="protein sequence ID" value="ENSCAFP00020006756.1"/>
    <property type="gene ID" value="ENSCAFG00020005471.1"/>
</dbReference>
<dbReference type="InterPro" id="IPR036051">
    <property type="entry name" value="KRAB_dom_sf"/>
</dbReference>
<dbReference type="Pfam" id="PF01352">
    <property type="entry name" value="KRAB"/>
    <property type="match status" value="1"/>
</dbReference>
<dbReference type="PANTHER" id="PTHR23232">
    <property type="entry name" value="KRAB DOMAIN C2H2 ZINC FINGER"/>
    <property type="match status" value="1"/>
</dbReference>
<reference evidence="2" key="2">
    <citation type="submission" date="2025-09" db="UniProtKB">
        <authorList>
            <consortium name="Ensembl"/>
        </authorList>
    </citation>
    <scope>IDENTIFICATION</scope>
</reference>
<dbReference type="CDD" id="cd07765">
    <property type="entry name" value="KRAB_A-box"/>
    <property type="match status" value="1"/>
</dbReference>
<feature type="domain" description="KRAB" evidence="1">
    <location>
        <begin position="31"/>
        <end position="107"/>
    </location>
</feature>
<evidence type="ECO:0000313" key="3">
    <source>
        <dbReference type="Proteomes" id="UP000694391"/>
    </source>
</evidence>
<keyword evidence="3" id="KW-1185">Reference proteome</keyword>
<dbReference type="PROSITE" id="PS50805">
    <property type="entry name" value="KRAB"/>
    <property type="match status" value="1"/>
</dbReference>
<dbReference type="PANTHER" id="PTHR23232:SF140">
    <property type="entry name" value="ZFP92 ZINC FINGER PROTEIN"/>
    <property type="match status" value="1"/>
</dbReference>
<dbReference type="GO" id="GO:0006355">
    <property type="term" value="P:regulation of DNA-templated transcription"/>
    <property type="evidence" value="ECO:0007669"/>
    <property type="project" value="InterPro"/>
</dbReference>